<sequence length="294" mass="32850">MRYRYWTIQVTPDSMRLLTFGVGVLVLEEETGRHVLRTIPRHDALPASTGSDESIRNGIDFLRDELQGADSRPGGLRLAGVETLSSLADHMVHHWNNFITVDAPRYAAAESLEAAVELLYGMFVAVPSRTRSKAPIYALKDSINQAYTARPELKRALRQSPELQAGPVDGSLDLALVGEGDRVVELNSSFSFLQSNPTETRRTILAWNYGIDKLRERGGVLTIPPRRGQSETLQELELPDNAPVVVTYDPPETKRQREVFSSVREQWEELDVLAVPRSDVPAHVERVATRLRSA</sequence>
<dbReference type="Proteomes" id="UP000014809">
    <property type="component" value="Chromosome"/>
</dbReference>
<dbReference type="STRING" id="1200352.A606_07715"/>
<organism evidence="1 2">
    <name type="scientific">Corynebacterium terpenotabidum Y-11</name>
    <dbReference type="NCBI Taxonomy" id="1200352"/>
    <lineage>
        <taxon>Bacteria</taxon>
        <taxon>Bacillati</taxon>
        <taxon>Actinomycetota</taxon>
        <taxon>Actinomycetes</taxon>
        <taxon>Mycobacteriales</taxon>
        <taxon>Corynebacteriaceae</taxon>
        <taxon>Corynebacterium</taxon>
    </lineage>
</organism>
<proteinExistence type="predicted"/>
<dbReference type="PATRIC" id="fig|1200352.3.peg.1571"/>
<gene>
    <name evidence="1" type="ORF">A606_07715</name>
</gene>
<dbReference type="EMBL" id="CP003696">
    <property type="protein sequence ID" value="AGP31190.1"/>
    <property type="molecule type" value="Genomic_DNA"/>
</dbReference>
<evidence type="ECO:0000313" key="1">
    <source>
        <dbReference type="EMBL" id="AGP31190.1"/>
    </source>
</evidence>
<dbReference type="OrthoDB" id="4416312at2"/>
<dbReference type="AlphaFoldDB" id="S4XHN3"/>
<accession>S4XHN3</accession>
<keyword evidence="2" id="KW-1185">Reference proteome</keyword>
<dbReference type="HOGENOM" id="CLU_085644_0_0_11"/>
<evidence type="ECO:0000313" key="2">
    <source>
        <dbReference type="Proteomes" id="UP000014809"/>
    </source>
</evidence>
<dbReference type="KEGG" id="cter:A606_07715"/>
<name>S4XHN3_9CORY</name>
<reference evidence="1 2" key="1">
    <citation type="submission" date="2012-06" db="EMBL/GenBank/DDBJ databases">
        <title>Complete genome sequence of Corynebacterium terpenotabidum Y-11 (=DSM 44721).</title>
        <authorList>
            <person name="Ruckert C."/>
            <person name="Albersmeier A."/>
            <person name="Al-Dilaimi A."/>
            <person name="Szczepanowski R."/>
            <person name="Kalinowski J."/>
        </authorList>
    </citation>
    <scope>NUCLEOTIDE SEQUENCE [LARGE SCALE GENOMIC DNA]</scope>
    <source>
        <strain evidence="1 2">Y-11</strain>
    </source>
</reference>
<dbReference type="RefSeq" id="WP_020441551.1">
    <property type="nucleotide sequence ID" value="NC_021663.1"/>
</dbReference>
<evidence type="ECO:0008006" key="3">
    <source>
        <dbReference type="Google" id="ProtNLM"/>
    </source>
</evidence>
<dbReference type="eggNOG" id="ENOG50303J0">
    <property type="taxonomic scope" value="Bacteria"/>
</dbReference>
<protein>
    <recommendedName>
        <fullName evidence="3">DUF3037 domain-containing protein</fullName>
    </recommendedName>
</protein>